<name>A0AAN8XJK0_HALRR</name>
<keyword evidence="2" id="KW-1185">Reference proteome</keyword>
<evidence type="ECO:0000313" key="1">
    <source>
        <dbReference type="EMBL" id="KAK7080504.1"/>
    </source>
</evidence>
<reference evidence="1 2" key="1">
    <citation type="submission" date="2023-11" db="EMBL/GenBank/DDBJ databases">
        <title>Halocaridina rubra genome assembly.</title>
        <authorList>
            <person name="Smith C."/>
        </authorList>
    </citation>
    <scope>NUCLEOTIDE SEQUENCE [LARGE SCALE GENOMIC DNA]</scope>
    <source>
        <strain evidence="1">EP-1</strain>
        <tissue evidence="1">Whole</tissue>
    </source>
</reference>
<dbReference type="Proteomes" id="UP001381693">
    <property type="component" value="Unassembled WGS sequence"/>
</dbReference>
<proteinExistence type="predicted"/>
<comment type="caution">
    <text evidence="1">The sequence shown here is derived from an EMBL/GenBank/DDBJ whole genome shotgun (WGS) entry which is preliminary data.</text>
</comment>
<protein>
    <submittedName>
        <fullName evidence="1">Uncharacterized protein</fullName>
    </submittedName>
</protein>
<evidence type="ECO:0000313" key="2">
    <source>
        <dbReference type="Proteomes" id="UP001381693"/>
    </source>
</evidence>
<gene>
    <name evidence="1" type="ORF">SK128_011326</name>
</gene>
<dbReference type="EMBL" id="JAXCGZ010005890">
    <property type="protein sequence ID" value="KAK7080504.1"/>
    <property type="molecule type" value="Genomic_DNA"/>
</dbReference>
<accession>A0AAN8XJK0</accession>
<dbReference type="AlphaFoldDB" id="A0AAN8XJK0"/>
<feature type="non-terminal residue" evidence="1">
    <location>
        <position position="69"/>
    </location>
</feature>
<feature type="non-terminal residue" evidence="1">
    <location>
        <position position="1"/>
    </location>
</feature>
<sequence>GLLIYFLVMEEMNGMVGKQGPHIICFFWQSCGTATLAISLGTAKGDTHRRRPDLKIWRSSVVVQSSPVG</sequence>
<organism evidence="1 2">
    <name type="scientific">Halocaridina rubra</name>
    <name type="common">Hawaiian red shrimp</name>
    <dbReference type="NCBI Taxonomy" id="373956"/>
    <lineage>
        <taxon>Eukaryota</taxon>
        <taxon>Metazoa</taxon>
        <taxon>Ecdysozoa</taxon>
        <taxon>Arthropoda</taxon>
        <taxon>Crustacea</taxon>
        <taxon>Multicrustacea</taxon>
        <taxon>Malacostraca</taxon>
        <taxon>Eumalacostraca</taxon>
        <taxon>Eucarida</taxon>
        <taxon>Decapoda</taxon>
        <taxon>Pleocyemata</taxon>
        <taxon>Caridea</taxon>
        <taxon>Atyoidea</taxon>
        <taxon>Atyidae</taxon>
        <taxon>Halocaridina</taxon>
    </lineage>
</organism>